<comment type="caution">
    <text evidence="12">The sequence shown here is derived from an EMBL/GenBank/DDBJ whole genome shotgun (WGS) entry which is preliminary data.</text>
</comment>
<evidence type="ECO:0000256" key="3">
    <source>
        <dbReference type="ARBA" id="ARBA00022960"/>
    </source>
</evidence>
<feature type="domain" description="Mur ligase N-terminal catalytic" evidence="9">
    <location>
        <begin position="25"/>
        <end position="82"/>
    </location>
</feature>
<feature type="domain" description="Mur ligase central" evidence="11">
    <location>
        <begin position="107"/>
        <end position="291"/>
    </location>
</feature>
<dbReference type="PANTHER" id="PTHR23135:SF4">
    <property type="entry name" value="UDP-N-ACETYLMURAMOYL-L-ALANYL-D-GLUTAMATE--2,6-DIAMINOPIMELATE LIGASE MURE HOMOLOG, CHLOROPLASTIC"/>
    <property type="match status" value="1"/>
</dbReference>
<dbReference type="Gene3D" id="3.90.190.20">
    <property type="entry name" value="Mur ligase, C-terminal domain"/>
    <property type="match status" value="1"/>
</dbReference>
<dbReference type="GO" id="GO:0008765">
    <property type="term" value="F:UDP-N-acetylmuramoylalanyl-D-glutamate-2,6-diaminopimelate ligase activity"/>
    <property type="evidence" value="ECO:0007669"/>
    <property type="project" value="UniProtKB-EC"/>
</dbReference>
<feature type="domain" description="Mur ligase C-terminal" evidence="10">
    <location>
        <begin position="313"/>
        <end position="443"/>
    </location>
</feature>
<name>A0ABV6C6V4_9ACTN</name>
<evidence type="ECO:0000256" key="8">
    <source>
        <dbReference type="RuleBase" id="RU004135"/>
    </source>
</evidence>
<evidence type="ECO:0000313" key="13">
    <source>
        <dbReference type="Proteomes" id="UP001589788"/>
    </source>
</evidence>
<comment type="function">
    <text evidence="7">Catalyzes the addition of an amino acid to the nucleotide precursor UDP-N-acetylmuramoyl-L-alanyl-D-glutamate (UMAG) in the biosynthesis of bacterial cell-wall peptidoglycan.</text>
</comment>
<evidence type="ECO:0000256" key="4">
    <source>
        <dbReference type="ARBA" id="ARBA00022984"/>
    </source>
</evidence>
<keyword evidence="7" id="KW-0963">Cytoplasm</keyword>
<dbReference type="InterPro" id="IPR036565">
    <property type="entry name" value="Mur-like_cat_sf"/>
</dbReference>
<dbReference type="SUPFAM" id="SSF53623">
    <property type="entry name" value="MurD-like peptide ligases, catalytic domain"/>
    <property type="match status" value="1"/>
</dbReference>
<dbReference type="NCBIfam" id="NF001126">
    <property type="entry name" value="PRK00139.1-4"/>
    <property type="match status" value="1"/>
</dbReference>
<keyword evidence="7" id="KW-0460">Magnesium</keyword>
<dbReference type="Gene3D" id="3.40.1190.10">
    <property type="entry name" value="Mur-like, catalytic domain"/>
    <property type="match status" value="1"/>
</dbReference>
<dbReference type="RefSeq" id="WP_377790164.1">
    <property type="nucleotide sequence ID" value="NZ_JBHLYQ010000115.1"/>
</dbReference>
<feature type="binding site" evidence="7">
    <location>
        <begin position="109"/>
        <end position="115"/>
    </location>
    <ligand>
        <name>ATP</name>
        <dbReference type="ChEBI" id="CHEBI:30616"/>
    </ligand>
</feature>
<dbReference type="InterPro" id="IPR036615">
    <property type="entry name" value="Mur_ligase_C_dom_sf"/>
</dbReference>
<comment type="PTM">
    <text evidence="7">Carboxylation is probably crucial for Mg(2+) binding and, consequently, for the gamma-phosphate positioning of ATP.</text>
</comment>
<dbReference type="HAMAP" id="MF_00208">
    <property type="entry name" value="MurE"/>
    <property type="match status" value="1"/>
</dbReference>
<keyword evidence="3 7" id="KW-0133">Cell shape</keyword>
<reference evidence="12 13" key="1">
    <citation type="submission" date="2024-09" db="EMBL/GenBank/DDBJ databases">
        <authorList>
            <person name="Sun Q."/>
            <person name="Mori K."/>
        </authorList>
    </citation>
    <scope>NUCLEOTIDE SEQUENCE [LARGE SCALE GENOMIC DNA]</scope>
    <source>
        <strain evidence="12 13">JCM 15389</strain>
    </source>
</reference>
<sequence>MDHVLAGVPLTATVGDLDRVDVQDLAIDHRAVTPGSLFVCVPGTHDDGHRYAAQAVARGAVGVVAERPLDLGVPLAVVRRGSARAVTALAARRVHGDPSRHLAVIGVTGTNGKTSVTALVAAALGAAGWPCRAIGTLSGARTTPEAPDLQRQLAQARQDGCRAVAVEVSSHALAQQRVAGTRFAAGIFTNLGRDHLDYHGTQARYFEAKARLFLVERCELAVVNVADPAGARLAALVRAAGVPLVPVDPQEAEVLSCSASGLHFRWRARTWRVALPGRFQLANVCLALAAAMALGADPDAVAAGLVSLPGVPGRFEVVLAPPEAPFTGVVDYAHTPDALGAALASCRSLAGAGRVLCVFGAGGGRDEGKRPQMGQVAASQADVVVLTSDNTRGEDPWAIARAVLEGTDGEPAEIRVELDRRRAIELAVTLAAPGDVVLVAGKGHETVLDQGDRQEPFDDRHELRVALGRLRDQGVPWSA</sequence>
<evidence type="ECO:0000256" key="6">
    <source>
        <dbReference type="ARBA" id="ARBA00023316"/>
    </source>
</evidence>
<dbReference type="Pfam" id="PF08245">
    <property type="entry name" value="Mur_ligase_M"/>
    <property type="match status" value="1"/>
</dbReference>
<dbReference type="InterPro" id="IPR004101">
    <property type="entry name" value="Mur_ligase_C"/>
</dbReference>
<dbReference type="Pfam" id="PF02875">
    <property type="entry name" value="Mur_ligase_C"/>
    <property type="match status" value="1"/>
</dbReference>
<evidence type="ECO:0000259" key="11">
    <source>
        <dbReference type="Pfam" id="PF08245"/>
    </source>
</evidence>
<comment type="subcellular location">
    <subcellularLocation>
        <location evidence="7 8">Cytoplasm</location>
    </subcellularLocation>
</comment>
<keyword evidence="2 7" id="KW-0132">Cell division</keyword>
<keyword evidence="7" id="KW-0067">ATP-binding</keyword>
<keyword evidence="7 12" id="KW-0436">Ligase</keyword>
<feature type="binding site" evidence="7">
    <location>
        <position position="177"/>
    </location>
    <ligand>
        <name>UDP-N-acetyl-alpha-D-muramoyl-L-alanyl-D-glutamate</name>
        <dbReference type="ChEBI" id="CHEBI:83900"/>
    </ligand>
</feature>
<evidence type="ECO:0000256" key="1">
    <source>
        <dbReference type="ARBA" id="ARBA00005898"/>
    </source>
</evidence>
<gene>
    <name evidence="7" type="primary">murE</name>
    <name evidence="12" type="ORF">ACFFRE_10480</name>
</gene>
<comment type="cofactor">
    <cofactor evidence="7">
        <name>Mg(2+)</name>
        <dbReference type="ChEBI" id="CHEBI:18420"/>
    </cofactor>
</comment>
<dbReference type="SUPFAM" id="SSF63418">
    <property type="entry name" value="MurE/MurF N-terminal domain"/>
    <property type="match status" value="1"/>
</dbReference>
<keyword evidence="4 7" id="KW-0573">Peptidoglycan synthesis</keyword>
<dbReference type="Gene3D" id="3.40.1390.10">
    <property type="entry name" value="MurE/MurF, N-terminal domain"/>
    <property type="match status" value="1"/>
</dbReference>
<evidence type="ECO:0000256" key="5">
    <source>
        <dbReference type="ARBA" id="ARBA00023306"/>
    </source>
</evidence>
<dbReference type="InterPro" id="IPR000713">
    <property type="entry name" value="Mur_ligase_N"/>
</dbReference>
<dbReference type="PANTHER" id="PTHR23135">
    <property type="entry name" value="MUR LIGASE FAMILY MEMBER"/>
    <property type="match status" value="1"/>
</dbReference>
<dbReference type="Proteomes" id="UP001589788">
    <property type="component" value="Unassembled WGS sequence"/>
</dbReference>
<dbReference type="InterPro" id="IPR035911">
    <property type="entry name" value="MurE/MurF_N"/>
</dbReference>
<proteinExistence type="inferred from homology"/>
<dbReference type="EMBL" id="JBHLYQ010000115">
    <property type="protein sequence ID" value="MFC0082556.1"/>
    <property type="molecule type" value="Genomic_DNA"/>
</dbReference>
<dbReference type="EC" id="6.3.2.-" evidence="7"/>
<keyword evidence="13" id="KW-1185">Reference proteome</keyword>
<feature type="modified residue" description="N6-carboxylysine" evidence="7">
    <location>
        <position position="209"/>
    </location>
</feature>
<keyword evidence="6 7" id="KW-0961">Cell wall biogenesis/degradation</keyword>
<comment type="similarity">
    <text evidence="1 7">Belongs to the MurCDEF family. MurE subfamily.</text>
</comment>
<feature type="binding site" evidence="7">
    <location>
        <begin position="142"/>
        <end position="143"/>
    </location>
    <ligand>
        <name>UDP-N-acetyl-alpha-D-muramoyl-L-alanyl-D-glutamate</name>
        <dbReference type="ChEBI" id="CHEBI:83900"/>
    </ligand>
</feature>
<dbReference type="InterPro" id="IPR013221">
    <property type="entry name" value="Mur_ligase_cen"/>
</dbReference>
<protein>
    <recommendedName>
        <fullName evidence="7">UDP-N-acetylmuramyl-tripeptide synthetase</fullName>
        <ecNumber evidence="7">6.3.2.-</ecNumber>
    </recommendedName>
    <alternativeName>
        <fullName evidence="7">UDP-MurNAc-tripeptide synthetase</fullName>
    </alternativeName>
</protein>
<evidence type="ECO:0000313" key="12">
    <source>
        <dbReference type="EMBL" id="MFC0082556.1"/>
    </source>
</evidence>
<evidence type="ECO:0000259" key="10">
    <source>
        <dbReference type="Pfam" id="PF02875"/>
    </source>
</evidence>
<evidence type="ECO:0000256" key="2">
    <source>
        <dbReference type="ARBA" id="ARBA00022618"/>
    </source>
</evidence>
<dbReference type="SUPFAM" id="SSF53244">
    <property type="entry name" value="MurD-like peptide ligases, peptide-binding domain"/>
    <property type="match status" value="1"/>
</dbReference>
<feature type="binding site" evidence="7">
    <location>
        <position position="169"/>
    </location>
    <ligand>
        <name>UDP-N-acetyl-alpha-D-muramoyl-L-alanyl-D-glutamate</name>
        <dbReference type="ChEBI" id="CHEBI:83900"/>
    </ligand>
</feature>
<dbReference type="NCBIfam" id="TIGR01085">
    <property type="entry name" value="murE"/>
    <property type="match status" value="1"/>
</dbReference>
<comment type="caution">
    <text evidence="7">Lacks conserved residue(s) required for the propagation of feature annotation.</text>
</comment>
<keyword evidence="7" id="KW-0547">Nucleotide-binding</keyword>
<dbReference type="InterPro" id="IPR005761">
    <property type="entry name" value="UDP-N-AcMur-Glu-dNH2Pim_ligase"/>
</dbReference>
<comment type="pathway">
    <text evidence="7 8">Cell wall biogenesis; peptidoglycan biosynthesis.</text>
</comment>
<organism evidence="12 13">
    <name type="scientific">Aciditerrimonas ferrireducens</name>
    <dbReference type="NCBI Taxonomy" id="667306"/>
    <lineage>
        <taxon>Bacteria</taxon>
        <taxon>Bacillati</taxon>
        <taxon>Actinomycetota</taxon>
        <taxon>Acidimicrobiia</taxon>
        <taxon>Acidimicrobiales</taxon>
        <taxon>Acidimicrobiaceae</taxon>
        <taxon>Aciditerrimonas</taxon>
    </lineage>
</organism>
<dbReference type="Pfam" id="PF01225">
    <property type="entry name" value="Mur_ligase"/>
    <property type="match status" value="1"/>
</dbReference>
<feature type="binding site" evidence="7">
    <location>
        <position position="175"/>
    </location>
    <ligand>
        <name>UDP-N-acetyl-alpha-D-muramoyl-L-alanyl-D-glutamate</name>
        <dbReference type="ChEBI" id="CHEBI:83900"/>
    </ligand>
</feature>
<evidence type="ECO:0000256" key="7">
    <source>
        <dbReference type="HAMAP-Rule" id="MF_00208"/>
    </source>
</evidence>
<evidence type="ECO:0000259" key="9">
    <source>
        <dbReference type="Pfam" id="PF01225"/>
    </source>
</evidence>
<keyword evidence="5 7" id="KW-0131">Cell cycle</keyword>
<accession>A0ABV6C6V4</accession>